<gene>
    <name evidence="1" type="ORF">J2D75_12915</name>
</gene>
<dbReference type="Proteomes" id="UP000664399">
    <property type="component" value="Unassembled WGS sequence"/>
</dbReference>
<evidence type="ECO:0008006" key="3">
    <source>
        <dbReference type="Google" id="ProtNLM"/>
    </source>
</evidence>
<keyword evidence="2" id="KW-1185">Reference proteome</keyword>
<name>A0ABS3LPT5_9PROT</name>
<evidence type="ECO:0000313" key="2">
    <source>
        <dbReference type="Proteomes" id="UP000664399"/>
    </source>
</evidence>
<comment type="caution">
    <text evidence="1">The sequence shown here is derived from an EMBL/GenBank/DDBJ whole genome shotgun (WGS) entry which is preliminary data.</text>
</comment>
<proteinExistence type="predicted"/>
<accession>A0ABS3LPT5</accession>
<reference evidence="1 2" key="1">
    <citation type="submission" date="2021-03" db="EMBL/GenBank/DDBJ databases">
        <title>The complete genome sequence of Acetobacter suratthaniensis TBRC 1719.</title>
        <authorList>
            <person name="Charoenyingcharoen P."/>
            <person name="Yukphan P."/>
        </authorList>
    </citation>
    <scope>NUCLEOTIDE SEQUENCE [LARGE SCALE GENOMIC DNA]</scope>
    <source>
        <strain evidence="1 2">TBRC 1719</strain>
    </source>
</reference>
<dbReference type="EMBL" id="JAFVMG010000019">
    <property type="protein sequence ID" value="MBO1329374.1"/>
    <property type="molecule type" value="Genomic_DNA"/>
</dbReference>
<evidence type="ECO:0000313" key="1">
    <source>
        <dbReference type="EMBL" id="MBO1329374.1"/>
    </source>
</evidence>
<sequence length="68" mass="7478">MTDEKRELAYVDQGYTGKKLAGAARADGIALELVKSPKAKRGFTLRHALVRYVCRLSHLPAAILHSTL</sequence>
<organism evidence="1 2">
    <name type="scientific">Acetobacter suratthaniensis</name>
    <dbReference type="NCBI Taxonomy" id="1502841"/>
    <lineage>
        <taxon>Bacteria</taxon>
        <taxon>Pseudomonadati</taxon>
        <taxon>Pseudomonadota</taxon>
        <taxon>Alphaproteobacteria</taxon>
        <taxon>Acetobacterales</taxon>
        <taxon>Acetobacteraceae</taxon>
        <taxon>Acetobacter</taxon>
    </lineage>
</organism>
<protein>
    <recommendedName>
        <fullName evidence="3">Transposase</fullName>
    </recommendedName>
</protein>